<dbReference type="PROSITE" id="PS50102">
    <property type="entry name" value="RRM"/>
    <property type="match status" value="1"/>
</dbReference>
<evidence type="ECO:0000313" key="3">
    <source>
        <dbReference type="EMBL" id="KAF3846044.1"/>
    </source>
</evidence>
<dbReference type="Gene3D" id="3.30.70.330">
    <property type="match status" value="1"/>
</dbReference>
<name>A0A7J5Y9E4_DISMA</name>
<dbReference type="AlphaFoldDB" id="A0A7J5Y9E4"/>
<dbReference type="OrthoDB" id="527344at2759"/>
<evidence type="ECO:0000256" key="1">
    <source>
        <dbReference type="PROSITE-ProRule" id="PRU00176"/>
    </source>
</evidence>
<evidence type="ECO:0000259" key="2">
    <source>
        <dbReference type="PROSITE" id="PS50102"/>
    </source>
</evidence>
<dbReference type="GO" id="GO:0003723">
    <property type="term" value="F:RNA binding"/>
    <property type="evidence" value="ECO:0007669"/>
    <property type="project" value="UniProtKB-UniRule"/>
</dbReference>
<feature type="domain" description="RRM" evidence="2">
    <location>
        <begin position="3"/>
        <end position="88"/>
    </location>
</feature>
<protein>
    <recommendedName>
        <fullName evidence="2">RRM domain-containing protein</fullName>
    </recommendedName>
</protein>
<dbReference type="SUPFAM" id="SSF54928">
    <property type="entry name" value="RNA-binding domain, RBD"/>
    <property type="match status" value="1"/>
</dbReference>
<dbReference type="InterPro" id="IPR035979">
    <property type="entry name" value="RBD_domain_sf"/>
</dbReference>
<proteinExistence type="predicted"/>
<accession>A0A7J5Y9E4</accession>
<gene>
    <name evidence="3" type="ORF">F7725_003122</name>
</gene>
<dbReference type="PANTHER" id="PTHR15225:SF8">
    <property type="entry name" value="RNA-BINDING PROTEIN 43"/>
    <property type="match status" value="1"/>
</dbReference>
<dbReference type="EMBL" id="JAAKFY010000014">
    <property type="protein sequence ID" value="KAF3846044.1"/>
    <property type="molecule type" value="Genomic_DNA"/>
</dbReference>
<dbReference type="PANTHER" id="PTHR15225">
    <property type="entry name" value="INTERFERON-INDUCED PROTEIN 35/NMI N-MYC/STAT INTERACTING PROTEIN"/>
    <property type="match status" value="1"/>
</dbReference>
<dbReference type="Pfam" id="PF07292">
    <property type="entry name" value="NID"/>
    <property type="match status" value="2"/>
</dbReference>
<dbReference type="GO" id="GO:0016567">
    <property type="term" value="P:protein ubiquitination"/>
    <property type="evidence" value="ECO:0007669"/>
    <property type="project" value="UniProtKB-UniPathway"/>
</dbReference>
<reference evidence="3 4" key="1">
    <citation type="submission" date="2020-03" db="EMBL/GenBank/DDBJ databases">
        <title>Dissostichus mawsoni Genome sequencing and assembly.</title>
        <authorList>
            <person name="Park H."/>
        </authorList>
    </citation>
    <scope>NUCLEOTIDE SEQUENCE [LARGE SCALE GENOMIC DNA]</scope>
    <source>
        <strain evidence="3">DM0001</strain>
        <tissue evidence="3">Muscle</tissue>
    </source>
</reference>
<dbReference type="InterPro" id="IPR009909">
    <property type="entry name" value="Nmi/IFP35_dom"/>
</dbReference>
<evidence type="ECO:0000313" key="4">
    <source>
        <dbReference type="Proteomes" id="UP000518266"/>
    </source>
</evidence>
<sequence>MAETVRVSGLPADIEDERLKDKLFIHFLRARNGGGEINSVTIVKATPISALITFEDSGVAQRVIEHSPHLLEVDGKKYKVVVIEHSESLDPDKICYQVLNIKSINDLLSVFFPHHRSSYIYQQLLITASFLGDYWHCQAFTKATRKSR</sequence>
<comment type="caution">
    <text evidence="3">The sequence shown here is derived from an EMBL/GenBank/DDBJ whole genome shotgun (WGS) entry which is preliminary data.</text>
</comment>
<keyword evidence="1" id="KW-0694">RNA-binding</keyword>
<organism evidence="3 4">
    <name type="scientific">Dissostichus mawsoni</name>
    <name type="common">Antarctic cod</name>
    <dbReference type="NCBI Taxonomy" id="36200"/>
    <lineage>
        <taxon>Eukaryota</taxon>
        <taxon>Metazoa</taxon>
        <taxon>Chordata</taxon>
        <taxon>Craniata</taxon>
        <taxon>Vertebrata</taxon>
        <taxon>Euteleostomi</taxon>
        <taxon>Actinopterygii</taxon>
        <taxon>Neopterygii</taxon>
        <taxon>Teleostei</taxon>
        <taxon>Neoteleostei</taxon>
        <taxon>Acanthomorphata</taxon>
        <taxon>Eupercaria</taxon>
        <taxon>Perciformes</taxon>
        <taxon>Notothenioidei</taxon>
        <taxon>Nototheniidae</taxon>
        <taxon>Dissostichus</taxon>
    </lineage>
</organism>
<dbReference type="Proteomes" id="UP000518266">
    <property type="component" value="Unassembled WGS sequence"/>
</dbReference>
<dbReference type="InterPro" id="IPR012677">
    <property type="entry name" value="Nucleotide-bd_a/b_plait_sf"/>
</dbReference>
<dbReference type="InterPro" id="IPR000504">
    <property type="entry name" value="RRM_dom"/>
</dbReference>
<keyword evidence="4" id="KW-1185">Reference proteome</keyword>
<dbReference type="UniPathway" id="UPA00143"/>